<dbReference type="InterPro" id="IPR025525">
    <property type="entry name" value="hAT-like_transposase_RNase-H"/>
</dbReference>
<evidence type="ECO:0000256" key="1">
    <source>
        <dbReference type="SAM" id="MobiDB-lite"/>
    </source>
</evidence>
<organism evidence="3 4">
    <name type="scientific">Oryza sativa subsp. japonica</name>
    <name type="common">Rice</name>
    <dbReference type="NCBI Taxonomy" id="39947"/>
    <lineage>
        <taxon>Eukaryota</taxon>
        <taxon>Viridiplantae</taxon>
        <taxon>Streptophyta</taxon>
        <taxon>Embryophyta</taxon>
        <taxon>Tracheophyta</taxon>
        <taxon>Spermatophyta</taxon>
        <taxon>Magnoliopsida</taxon>
        <taxon>Liliopsida</taxon>
        <taxon>Poales</taxon>
        <taxon>Poaceae</taxon>
        <taxon>BOP clade</taxon>
        <taxon>Oryzoideae</taxon>
        <taxon>Oryzeae</taxon>
        <taxon>Oryzinae</taxon>
        <taxon>Oryza</taxon>
        <taxon>Oryza sativa</taxon>
    </lineage>
</organism>
<dbReference type="EMBL" id="AC106887">
    <property type="protein sequence ID" value="AAR89022.1"/>
    <property type="molecule type" value="Genomic_DNA"/>
</dbReference>
<feature type="domain" description="hAT-like transposase RNase-H fold" evidence="2">
    <location>
        <begin position="194"/>
        <end position="314"/>
    </location>
</feature>
<reference evidence="4" key="2">
    <citation type="journal article" date="2008" name="Nucleic Acids Res.">
        <title>The rice annotation project database (RAP-DB): 2008 update.</title>
        <authorList>
            <consortium name="The rice annotation project (RAP)"/>
        </authorList>
    </citation>
    <scope>GENOME REANNOTATION</scope>
    <source>
        <strain evidence="4">cv. Nipponbare</strain>
    </source>
</reference>
<dbReference type="PANTHER" id="PTHR23272:SF161">
    <property type="entry name" value="ZINC FINGER BED DOMAIN-CONTAINING PROTEIN RICESLEEPER 1-LIKE"/>
    <property type="match status" value="1"/>
</dbReference>
<proteinExistence type="predicted"/>
<gene>
    <name evidence="3" type="primary">OSJNBa0054H04.14</name>
</gene>
<dbReference type="PANTHER" id="PTHR23272">
    <property type="entry name" value="BED FINGER-RELATED"/>
    <property type="match status" value="1"/>
</dbReference>
<feature type="compositionally biased region" description="Polar residues" evidence="1">
    <location>
        <begin position="53"/>
        <end position="79"/>
    </location>
</feature>
<sequence>MEEEREVQEQVPQVAGVESQSKRASASLTPASSKATAGAAAVGRAARIPASRSRGSATTNKAMATPTVAPSSRAKASNPSMSVEMVIMSDGEEDEENSFDLNDEMIVEHKGFNTLMKWMNSSYEFIGRKTIKNECMKSKLAARKNGQFDSDYSHVRCAAHIVNLVVNDGLQPIQPLINNLRNTVKYFKRSPARSTYPTANVFYPYIVKVKISILAAQTQAQARLAEAAKLGQQTGLYEPDPNDVFLLNMTDAMMDKFNKYWENTNNIMVIATVLDPRFKMRYITWCFGQLFDKTRSEIEVAAITNELGKLYNMYEAICRQKQGENSPHIAHSASSSRDTRMSLVSIVPSGLQSFLESNAAESSKSELLIYLDELNVPIDDSTFNVLNFWKVDAHRFSVVSNMAK</sequence>
<dbReference type="GO" id="GO:0003677">
    <property type="term" value="F:DNA binding"/>
    <property type="evidence" value="ECO:0007669"/>
    <property type="project" value="InterPro"/>
</dbReference>
<dbReference type="InterPro" id="IPR012337">
    <property type="entry name" value="RNaseH-like_sf"/>
</dbReference>
<reference evidence="4" key="1">
    <citation type="journal article" date="2005" name="Nature">
        <title>The map-based sequence of the rice genome.</title>
        <authorList>
            <consortium name="International rice genome sequencing project (IRGSP)"/>
            <person name="Matsumoto T."/>
            <person name="Wu J."/>
            <person name="Kanamori H."/>
            <person name="Katayose Y."/>
            <person name="Fujisawa M."/>
            <person name="Namiki N."/>
            <person name="Mizuno H."/>
            <person name="Yamamoto K."/>
            <person name="Antonio B.A."/>
            <person name="Baba T."/>
            <person name="Sakata K."/>
            <person name="Nagamura Y."/>
            <person name="Aoki H."/>
            <person name="Arikawa K."/>
            <person name="Arita K."/>
            <person name="Bito T."/>
            <person name="Chiden Y."/>
            <person name="Fujitsuka N."/>
            <person name="Fukunaka R."/>
            <person name="Hamada M."/>
            <person name="Harada C."/>
            <person name="Hayashi A."/>
            <person name="Hijishita S."/>
            <person name="Honda M."/>
            <person name="Hosokawa S."/>
            <person name="Ichikawa Y."/>
            <person name="Idonuma A."/>
            <person name="Iijima M."/>
            <person name="Ikeda M."/>
            <person name="Ikeno M."/>
            <person name="Ito K."/>
            <person name="Ito S."/>
            <person name="Ito T."/>
            <person name="Ito Y."/>
            <person name="Ito Y."/>
            <person name="Iwabuchi A."/>
            <person name="Kamiya K."/>
            <person name="Karasawa W."/>
            <person name="Kurita K."/>
            <person name="Katagiri S."/>
            <person name="Kikuta A."/>
            <person name="Kobayashi H."/>
            <person name="Kobayashi N."/>
            <person name="Machita K."/>
            <person name="Maehara T."/>
            <person name="Masukawa M."/>
            <person name="Mizubayashi T."/>
            <person name="Mukai Y."/>
            <person name="Nagasaki H."/>
            <person name="Nagata Y."/>
            <person name="Naito S."/>
            <person name="Nakashima M."/>
            <person name="Nakama Y."/>
            <person name="Nakamichi Y."/>
            <person name="Nakamura M."/>
            <person name="Meguro A."/>
            <person name="Negishi M."/>
            <person name="Ohta I."/>
            <person name="Ohta T."/>
            <person name="Okamoto M."/>
            <person name="Ono N."/>
            <person name="Saji S."/>
            <person name="Sakaguchi M."/>
            <person name="Sakai K."/>
            <person name="Shibata M."/>
            <person name="Shimokawa T."/>
            <person name="Song J."/>
            <person name="Takazaki Y."/>
            <person name="Terasawa K."/>
            <person name="Tsugane M."/>
            <person name="Tsuji K."/>
            <person name="Ueda S."/>
            <person name="Waki K."/>
            <person name="Yamagata H."/>
            <person name="Yamamoto M."/>
            <person name="Yamamoto S."/>
            <person name="Yamane H."/>
            <person name="Yoshiki S."/>
            <person name="Yoshihara R."/>
            <person name="Yukawa K."/>
            <person name="Zhong H."/>
            <person name="Yano M."/>
            <person name="Yuan Q."/>
            <person name="Ouyang S."/>
            <person name="Liu J."/>
            <person name="Jones K.M."/>
            <person name="Gansberger K."/>
            <person name="Moffat K."/>
            <person name="Hill J."/>
            <person name="Bera J."/>
            <person name="Fadrosh D."/>
            <person name="Jin S."/>
            <person name="Johri S."/>
            <person name="Kim M."/>
            <person name="Overton L."/>
            <person name="Reardon M."/>
            <person name="Tsitrin T."/>
            <person name="Vuong H."/>
            <person name="Weaver B."/>
            <person name="Ciecko A."/>
            <person name="Tallon L."/>
            <person name="Jackson J."/>
            <person name="Pai G."/>
            <person name="Aken S.V."/>
            <person name="Utterback T."/>
            <person name="Reidmuller S."/>
            <person name="Feldblyum T."/>
            <person name="Hsiao J."/>
            <person name="Zismann V."/>
            <person name="Iobst S."/>
            <person name="de Vazeille A.R."/>
            <person name="Buell C.R."/>
            <person name="Ying K."/>
            <person name="Li Y."/>
            <person name="Lu T."/>
            <person name="Huang Y."/>
            <person name="Zhao Q."/>
            <person name="Feng Q."/>
            <person name="Zhang L."/>
            <person name="Zhu J."/>
            <person name="Weng Q."/>
            <person name="Mu J."/>
            <person name="Lu Y."/>
            <person name="Fan D."/>
            <person name="Liu Y."/>
            <person name="Guan J."/>
            <person name="Zhang Y."/>
            <person name="Yu S."/>
            <person name="Liu X."/>
            <person name="Zhang Y."/>
            <person name="Hong G."/>
            <person name="Han B."/>
            <person name="Choisne N."/>
            <person name="Demange N."/>
            <person name="Orjeda G."/>
            <person name="Samain S."/>
            <person name="Cattolico L."/>
            <person name="Pelletier E."/>
            <person name="Couloux A."/>
            <person name="Segurens B."/>
            <person name="Wincker P."/>
            <person name="D'Hont A."/>
            <person name="Scarpelli C."/>
            <person name="Weissenbach J."/>
            <person name="Salanoubat M."/>
            <person name="Quetier F."/>
            <person name="Yu Y."/>
            <person name="Kim H.R."/>
            <person name="Rambo T."/>
            <person name="Currie J."/>
            <person name="Collura K."/>
            <person name="Luo M."/>
            <person name="Yang T."/>
            <person name="Ammiraju J.S.S."/>
            <person name="Engler F."/>
            <person name="Soderlund C."/>
            <person name="Wing R.A."/>
            <person name="Palmer L.E."/>
            <person name="de la Bastide M."/>
            <person name="Spiegel L."/>
            <person name="Nascimento L."/>
            <person name="Zutavern T."/>
            <person name="O'Shaughnessy A."/>
            <person name="Dike S."/>
            <person name="Dedhia N."/>
            <person name="Preston R."/>
            <person name="Balija V."/>
            <person name="McCombie W.R."/>
            <person name="Chow T."/>
            <person name="Chen H."/>
            <person name="Chung M."/>
            <person name="Chen C."/>
            <person name="Shaw J."/>
            <person name="Wu H."/>
            <person name="Hsiao K."/>
            <person name="Chao Y."/>
            <person name="Chu M."/>
            <person name="Cheng C."/>
            <person name="Hour A."/>
            <person name="Lee P."/>
            <person name="Lin S."/>
            <person name="Lin Y."/>
            <person name="Liou J."/>
            <person name="Liu S."/>
            <person name="Hsing Y."/>
            <person name="Raghuvanshi S."/>
            <person name="Mohanty A."/>
            <person name="Bharti A.K."/>
            <person name="Gaur A."/>
            <person name="Gupta V."/>
            <person name="Kumar D."/>
            <person name="Ravi V."/>
            <person name="Vij S."/>
            <person name="Kapur A."/>
            <person name="Khurana P."/>
            <person name="Khurana P."/>
            <person name="Khurana J.P."/>
            <person name="Tyagi A.K."/>
            <person name="Gaikwad K."/>
            <person name="Singh A."/>
            <person name="Dalal V."/>
            <person name="Srivastava S."/>
            <person name="Dixit A."/>
            <person name="Pal A.K."/>
            <person name="Ghazi I.A."/>
            <person name="Yadav M."/>
            <person name="Pandit A."/>
            <person name="Bhargava A."/>
            <person name="Sureshbabu K."/>
            <person name="Batra K."/>
            <person name="Sharma T.R."/>
            <person name="Mohapatra T."/>
            <person name="Singh N.K."/>
            <person name="Messing J."/>
            <person name="Nelson A.B."/>
            <person name="Fuks G."/>
            <person name="Kavchok S."/>
            <person name="Keizer G."/>
            <person name="Linton E."/>
            <person name="Llaca V."/>
            <person name="Song R."/>
            <person name="Tanyolac B."/>
            <person name="Young S."/>
            <person name="Ho-Il K."/>
            <person name="Hahn J.H."/>
            <person name="Sangsakoo G."/>
            <person name="Vanavichit A."/>
            <person name="de Mattos Luiz.A.T."/>
            <person name="Zimmer P.D."/>
            <person name="Malone G."/>
            <person name="Dellagostin O."/>
            <person name="de Oliveira A.C."/>
            <person name="Bevan M."/>
            <person name="Bancroft I."/>
            <person name="Minx P."/>
            <person name="Cordum H."/>
            <person name="Wilson R."/>
            <person name="Cheng Z."/>
            <person name="Jin W."/>
            <person name="Jiang J."/>
            <person name="Leong S.A."/>
            <person name="Iwama H."/>
            <person name="Gojobori T."/>
            <person name="Itoh T."/>
            <person name="Niimura Y."/>
            <person name="Fujii Y."/>
            <person name="Habara T."/>
            <person name="Sakai H."/>
            <person name="Sato Y."/>
            <person name="Wilson G."/>
            <person name="Kumar K."/>
            <person name="McCouch S."/>
            <person name="Juretic N."/>
            <person name="Hoen D."/>
            <person name="Wright S."/>
            <person name="Bruskiewich R."/>
            <person name="Bureau T."/>
            <person name="Miyao A."/>
            <person name="Hirochika H."/>
            <person name="Nishikawa T."/>
            <person name="Kadowaki K."/>
            <person name="Sugiura M."/>
            <person name="Burr B."/>
            <person name="Sasaki T."/>
        </authorList>
    </citation>
    <scope>NUCLEOTIDE SEQUENCE [LARGE SCALE GENOMIC DNA]</scope>
    <source>
        <strain evidence="4">cv. Nipponbare</strain>
    </source>
</reference>
<dbReference type="Proteomes" id="UP000000763">
    <property type="component" value="Chromosome 3"/>
</dbReference>
<feature type="region of interest" description="Disordered" evidence="1">
    <location>
        <begin position="1"/>
        <end position="79"/>
    </location>
</feature>
<accession>Q75KD5</accession>
<feature type="compositionally biased region" description="Low complexity" evidence="1">
    <location>
        <begin position="29"/>
        <end position="50"/>
    </location>
</feature>
<feature type="compositionally biased region" description="Polar residues" evidence="1">
    <location>
        <begin position="18"/>
        <end position="28"/>
    </location>
</feature>
<protein>
    <submittedName>
        <fullName evidence="3">Expressed protein</fullName>
    </submittedName>
</protein>
<name>Q75KD5_ORYSJ</name>
<dbReference type="Pfam" id="PF14372">
    <property type="entry name" value="hAT-like_RNase-H"/>
    <property type="match status" value="1"/>
</dbReference>
<dbReference type="SUPFAM" id="SSF53098">
    <property type="entry name" value="Ribonuclease H-like"/>
    <property type="match status" value="1"/>
</dbReference>
<evidence type="ECO:0000313" key="3">
    <source>
        <dbReference type="EMBL" id="AAR89022.1"/>
    </source>
</evidence>
<evidence type="ECO:0000313" key="4">
    <source>
        <dbReference type="Proteomes" id="UP000000763"/>
    </source>
</evidence>
<evidence type="ECO:0000259" key="2">
    <source>
        <dbReference type="Pfam" id="PF14372"/>
    </source>
</evidence>
<dbReference type="AlphaFoldDB" id="Q75KD5"/>